<comment type="caution">
    <text evidence="1">The sequence shown here is derived from an EMBL/GenBank/DDBJ whole genome shotgun (WGS) entry which is preliminary data.</text>
</comment>
<protein>
    <submittedName>
        <fullName evidence="1">Uncharacterized protein</fullName>
    </submittedName>
</protein>
<dbReference type="AlphaFoldDB" id="A0A1T3P2A9"/>
<dbReference type="eggNOG" id="ENOG50331DK">
    <property type="taxonomic scope" value="Bacteria"/>
</dbReference>
<proteinExistence type="predicted"/>
<dbReference type="STRING" id="159449.B4N89_21795"/>
<gene>
    <name evidence="1" type="ORF">B4N89_21795</name>
</gene>
<dbReference type="Proteomes" id="UP000190037">
    <property type="component" value="Unassembled WGS sequence"/>
</dbReference>
<sequence length="107" mass="11641">MGLFRRKRGAGADAPDRKQAAAAAAHLSEFAHSRKGVEAYIEPVTTLSGTTVVFIADTGEWTRRRVADPAAARSLARKLGIPVYEAALVGYPKRMREWTRRQSGDGS</sequence>
<keyword evidence="2" id="KW-1185">Reference proteome</keyword>
<organism evidence="1 2">
    <name type="scientific">Embleya scabrispora</name>
    <dbReference type="NCBI Taxonomy" id="159449"/>
    <lineage>
        <taxon>Bacteria</taxon>
        <taxon>Bacillati</taxon>
        <taxon>Actinomycetota</taxon>
        <taxon>Actinomycetes</taxon>
        <taxon>Kitasatosporales</taxon>
        <taxon>Streptomycetaceae</taxon>
        <taxon>Embleya</taxon>
    </lineage>
</organism>
<accession>A0A1T3P2A9</accession>
<evidence type="ECO:0000313" key="2">
    <source>
        <dbReference type="Proteomes" id="UP000190037"/>
    </source>
</evidence>
<dbReference type="EMBL" id="MWQN01000001">
    <property type="protein sequence ID" value="OPC83218.1"/>
    <property type="molecule type" value="Genomic_DNA"/>
</dbReference>
<evidence type="ECO:0000313" key="1">
    <source>
        <dbReference type="EMBL" id="OPC83218.1"/>
    </source>
</evidence>
<reference evidence="1 2" key="1">
    <citation type="submission" date="2017-03" db="EMBL/GenBank/DDBJ databases">
        <title>Draft genome sequence of Streptomyces scabrisporus NF3, endophyte isolated from Amphipterygium adstringens.</title>
        <authorList>
            <person name="Vazquez M."/>
            <person name="Ceapa C.D."/>
            <person name="Rodriguez Luna D."/>
            <person name="Sanchez Esquivel S."/>
        </authorList>
    </citation>
    <scope>NUCLEOTIDE SEQUENCE [LARGE SCALE GENOMIC DNA]</scope>
    <source>
        <strain evidence="1 2">NF3</strain>
    </source>
</reference>
<name>A0A1T3P2A9_9ACTN</name>
<dbReference type="RefSeq" id="WP_078977513.1">
    <property type="nucleotide sequence ID" value="NZ_MWQN01000001.1"/>
</dbReference>
<dbReference type="OrthoDB" id="5192422at2"/>